<keyword evidence="3" id="KW-1185">Reference proteome</keyword>
<evidence type="ECO:0000256" key="1">
    <source>
        <dbReference type="SAM" id="Coils"/>
    </source>
</evidence>
<gene>
    <name evidence="2" type="ORF">ASZ78_002967</name>
</gene>
<accession>A0A226MEW0</accession>
<evidence type="ECO:0000313" key="2">
    <source>
        <dbReference type="EMBL" id="OXB53847.1"/>
    </source>
</evidence>
<feature type="non-terminal residue" evidence="2">
    <location>
        <position position="200"/>
    </location>
</feature>
<evidence type="ECO:0008006" key="4">
    <source>
        <dbReference type="Google" id="ProtNLM"/>
    </source>
</evidence>
<proteinExistence type="predicted"/>
<dbReference type="Proteomes" id="UP000198323">
    <property type="component" value="Unassembled WGS sequence"/>
</dbReference>
<dbReference type="InterPro" id="IPR024836">
    <property type="entry name" value="JAKMIP"/>
</dbReference>
<dbReference type="EMBL" id="MCFN01001049">
    <property type="protein sequence ID" value="OXB53847.1"/>
    <property type="molecule type" value="Genomic_DNA"/>
</dbReference>
<reference evidence="2 3" key="1">
    <citation type="submission" date="2016-07" db="EMBL/GenBank/DDBJ databases">
        <title>Disparate Historic Effective Population Sizes Predicted by Modern Levels of Genome Diversity for the Scaled Quail (Callipepla squamata) and the Northern Bobwhite (Colinus virginianus): Inferences from First and Second Generation Draft Genome Assemblies for Sympatric New World Quail.</title>
        <authorList>
            <person name="Oldeschulte D.L."/>
            <person name="Halley Y.A."/>
            <person name="Bhattarai E.K."/>
            <person name="Brashear W.A."/>
            <person name="Hill J."/>
            <person name="Metz R.P."/>
            <person name="Johnson C.D."/>
            <person name="Rollins D."/>
            <person name="Peterson M.J."/>
            <person name="Bickhart D.M."/>
            <person name="Decker J.E."/>
            <person name="Seabury C.M."/>
        </authorList>
    </citation>
    <scope>NUCLEOTIDE SEQUENCE [LARGE SCALE GENOMIC DNA]</scope>
    <source>
        <strain evidence="2 3">Texas</strain>
        <tissue evidence="2">Leg muscle</tissue>
    </source>
</reference>
<dbReference type="PANTHER" id="PTHR18935">
    <property type="entry name" value="GOLGIN SUBFAMILY A MEMBER 4-LIKE ISOFORM X1"/>
    <property type="match status" value="1"/>
</dbReference>
<dbReference type="GO" id="GO:0019900">
    <property type="term" value="F:kinase binding"/>
    <property type="evidence" value="ECO:0007669"/>
    <property type="project" value="InterPro"/>
</dbReference>
<protein>
    <recommendedName>
        <fullName evidence="4">Janus kinase and microtubule-interacting protein C-terminal domain-containing protein</fullName>
    </recommendedName>
</protein>
<organism evidence="2 3">
    <name type="scientific">Callipepla squamata</name>
    <name type="common">Scaled quail</name>
    <dbReference type="NCBI Taxonomy" id="9009"/>
    <lineage>
        <taxon>Eukaryota</taxon>
        <taxon>Metazoa</taxon>
        <taxon>Chordata</taxon>
        <taxon>Craniata</taxon>
        <taxon>Vertebrata</taxon>
        <taxon>Euteleostomi</taxon>
        <taxon>Archelosauria</taxon>
        <taxon>Archosauria</taxon>
        <taxon>Dinosauria</taxon>
        <taxon>Saurischia</taxon>
        <taxon>Theropoda</taxon>
        <taxon>Coelurosauria</taxon>
        <taxon>Aves</taxon>
        <taxon>Neognathae</taxon>
        <taxon>Galloanserae</taxon>
        <taxon>Galliformes</taxon>
        <taxon>Odontophoridae</taxon>
        <taxon>Callipepla</taxon>
    </lineage>
</organism>
<dbReference type="STRING" id="9009.A0A226MEW0"/>
<feature type="coiled-coil region" evidence="1">
    <location>
        <begin position="105"/>
        <end position="200"/>
    </location>
</feature>
<sequence length="200" mass="23673">MFSTVFSMNFQERERRSPPFNLQIHPFSDGVSALQIYCMKEGVKDVSIPDLIKQLDILGDNGNLRNEEQVAIIQASTVLSLAEKEQFCKIKGYLEEELDYRKQALDQAYMRIQELEATLYNALQQETVIKFGELLTEKQQEELRTAVEKLRRQMLRKSREYDCQILQERMELLQQAHQRIRDLEDKTDIQKRQIKDLEEK</sequence>
<comment type="caution">
    <text evidence="2">The sequence shown here is derived from an EMBL/GenBank/DDBJ whole genome shotgun (WGS) entry which is preliminary data.</text>
</comment>
<name>A0A226MEW0_CALSU</name>
<dbReference type="OrthoDB" id="6424487at2759"/>
<dbReference type="PANTHER" id="PTHR18935:SF7">
    <property type="entry name" value="JANUS KINASE AND MICROTUBULE-INTERACTING PROTEIN 2"/>
    <property type="match status" value="1"/>
</dbReference>
<evidence type="ECO:0000313" key="3">
    <source>
        <dbReference type="Proteomes" id="UP000198323"/>
    </source>
</evidence>
<dbReference type="GO" id="GO:0008017">
    <property type="term" value="F:microtubule binding"/>
    <property type="evidence" value="ECO:0007669"/>
    <property type="project" value="InterPro"/>
</dbReference>
<keyword evidence="1" id="KW-0175">Coiled coil</keyword>
<dbReference type="AlphaFoldDB" id="A0A226MEW0"/>